<feature type="transmembrane region" description="Helical" evidence="5">
    <location>
        <begin position="71"/>
        <end position="98"/>
    </location>
</feature>
<proteinExistence type="predicted"/>
<evidence type="ECO:0000256" key="5">
    <source>
        <dbReference type="SAM" id="Phobius"/>
    </source>
</evidence>
<feature type="transmembrane region" description="Helical" evidence="5">
    <location>
        <begin position="303"/>
        <end position="319"/>
    </location>
</feature>
<dbReference type="NCBIfam" id="TIGR00367">
    <property type="entry name" value="calcium/sodium antiporter"/>
    <property type="match status" value="1"/>
</dbReference>
<dbReference type="GO" id="GO:0008273">
    <property type="term" value="F:calcium, potassium:sodium antiporter activity"/>
    <property type="evidence" value="ECO:0007669"/>
    <property type="project" value="TreeGrafter"/>
</dbReference>
<feature type="transmembrane region" description="Helical" evidence="5">
    <location>
        <begin position="246"/>
        <end position="268"/>
    </location>
</feature>
<evidence type="ECO:0000313" key="7">
    <source>
        <dbReference type="EMBL" id="OGY46356.1"/>
    </source>
</evidence>
<accession>A0A1G1Y3F7</accession>
<evidence type="ECO:0000256" key="1">
    <source>
        <dbReference type="ARBA" id="ARBA00004141"/>
    </source>
</evidence>
<dbReference type="GO" id="GO:0006874">
    <property type="term" value="P:intracellular calcium ion homeostasis"/>
    <property type="evidence" value="ECO:0007669"/>
    <property type="project" value="TreeGrafter"/>
</dbReference>
<name>A0A1G1Y3F7_9BACT</name>
<evidence type="ECO:0000259" key="6">
    <source>
        <dbReference type="Pfam" id="PF01699"/>
    </source>
</evidence>
<comment type="subcellular location">
    <subcellularLocation>
        <location evidence="1">Membrane</location>
        <topology evidence="1">Multi-pass membrane protein</topology>
    </subcellularLocation>
</comment>
<sequence>MPDFIFAAGAIAGGFALLIFGADYLVRGASSLAKKLGLSPLFIGLTIVAFGTSLPEMVVNIFASFRGSNEIAIGNILGSNIFNLFFILGIAAVIYPVAVRKSTIFKEIPFSILAVAVFFILANDVMLSGLNQAMVTRADGLILISFFIIFLYYTFGIAKSSGEMSDEVKTYGILSSVLMIFGGFGGLVFGGNILVSGAISLAKILGASESLIGLTIVAIGTSLPELATSAVAAYRKNSDIAVGNVIGSNIFNIFWILGLSSVIKPIVFFPAANIDTYILLVGTLIVFPYLYMGRKHVLERWQGASLIGMYIVYVVYLIIRG</sequence>
<feature type="transmembrane region" description="Helical" evidence="5">
    <location>
        <begin position="6"/>
        <end position="26"/>
    </location>
</feature>
<dbReference type="GO" id="GO:0005886">
    <property type="term" value="C:plasma membrane"/>
    <property type="evidence" value="ECO:0007669"/>
    <property type="project" value="TreeGrafter"/>
</dbReference>
<keyword evidence="2 5" id="KW-0812">Transmembrane</keyword>
<feature type="transmembrane region" description="Helical" evidence="5">
    <location>
        <begin position="274"/>
        <end position="291"/>
    </location>
</feature>
<gene>
    <name evidence="7" type="ORF">A2663_02350</name>
</gene>
<dbReference type="Pfam" id="PF01699">
    <property type="entry name" value="Na_Ca_ex"/>
    <property type="match status" value="2"/>
</dbReference>
<keyword evidence="4 5" id="KW-0472">Membrane</keyword>
<dbReference type="InterPro" id="IPR004481">
    <property type="entry name" value="K/Na/Ca-exchanger"/>
</dbReference>
<feature type="transmembrane region" description="Helical" evidence="5">
    <location>
        <begin position="38"/>
        <end position="65"/>
    </location>
</feature>
<keyword evidence="3 5" id="KW-1133">Transmembrane helix</keyword>
<reference evidence="7 8" key="1">
    <citation type="journal article" date="2016" name="Nat. Commun.">
        <title>Thousands of microbial genomes shed light on interconnected biogeochemical processes in an aquifer system.</title>
        <authorList>
            <person name="Anantharaman K."/>
            <person name="Brown C.T."/>
            <person name="Hug L.A."/>
            <person name="Sharon I."/>
            <person name="Castelle C.J."/>
            <person name="Probst A.J."/>
            <person name="Thomas B.C."/>
            <person name="Singh A."/>
            <person name="Wilkins M.J."/>
            <person name="Karaoz U."/>
            <person name="Brodie E.L."/>
            <person name="Williams K.H."/>
            <person name="Hubbard S.S."/>
            <person name="Banfield J.F."/>
        </authorList>
    </citation>
    <scope>NUCLEOTIDE SEQUENCE [LARGE SCALE GENOMIC DNA]</scope>
</reference>
<feature type="transmembrane region" description="Helical" evidence="5">
    <location>
        <begin position="170"/>
        <end position="199"/>
    </location>
</feature>
<dbReference type="InterPro" id="IPR004837">
    <property type="entry name" value="NaCa_Exmemb"/>
</dbReference>
<protein>
    <submittedName>
        <fullName evidence="7">Sodium:proton exchanger</fullName>
    </submittedName>
</protein>
<dbReference type="Gene3D" id="1.20.1420.30">
    <property type="entry name" value="NCX, central ion-binding region"/>
    <property type="match status" value="1"/>
</dbReference>
<evidence type="ECO:0000256" key="4">
    <source>
        <dbReference type="ARBA" id="ARBA00023136"/>
    </source>
</evidence>
<organism evidence="7 8">
    <name type="scientific">Candidatus Buchananbacteria bacterium RIFCSPHIGHO2_01_FULL_46_12</name>
    <dbReference type="NCBI Taxonomy" id="1797536"/>
    <lineage>
        <taxon>Bacteria</taxon>
        <taxon>Candidatus Buchananiibacteriota</taxon>
    </lineage>
</organism>
<dbReference type="GO" id="GO:0005262">
    <property type="term" value="F:calcium channel activity"/>
    <property type="evidence" value="ECO:0007669"/>
    <property type="project" value="TreeGrafter"/>
</dbReference>
<feature type="transmembrane region" description="Helical" evidence="5">
    <location>
        <begin position="110"/>
        <end position="128"/>
    </location>
</feature>
<comment type="caution">
    <text evidence="7">The sequence shown here is derived from an EMBL/GenBank/DDBJ whole genome shotgun (WGS) entry which is preliminary data.</text>
</comment>
<dbReference type="PANTHER" id="PTHR10846:SF8">
    <property type="entry name" value="INNER MEMBRANE PROTEIN YRBG"/>
    <property type="match status" value="1"/>
</dbReference>
<evidence type="ECO:0000256" key="3">
    <source>
        <dbReference type="ARBA" id="ARBA00022989"/>
    </source>
</evidence>
<feature type="domain" description="Sodium/calcium exchanger membrane region" evidence="6">
    <location>
        <begin position="8"/>
        <end position="155"/>
    </location>
</feature>
<feature type="transmembrane region" description="Helical" evidence="5">
    <location>
        <begin position="140"/>
        <end position="158"/>
    </location>
</feature>
<evidence type="ECO:0000313" key="8">
    <source>
        <dbReference type="Proteomes" id="UP000178432"/>
    </source>
</evidence>
<dbReference type="PANTHER" id="PTHR10846">
    <property type="entry name" value="SODIUM/POTASSIUM/CALCIUM EXCHANGER"/>
    <property type="match status" value="1"/>
</dbReference>
<feature type="domain" description="Sodium/calcium exchanger membrane region" evidence="6">
    <location>
        <begin position="176"/>
        <end position="318"/>
    </location>
</feature>
<dbReference type="AlphaFoldDB" id="A0A1G1Y3F7"/>
<dbReference type="InterPro" id="IPR044880">
    <property type="entry name" value="NCX_ion-bd_dom_sf"/>
</dbReference>
<dbReference type="EMBL" id="MHIF01000062">
    <property type="protein sequence ID" value="OGY46356.1"/>
    <property type="molecule type" value="Genomic_DNA"/>
</dbReference>
<dbReference type="Proteomes" id="UP000178432">
    <property type="component" value="Unassembled WGS sequence"/>
</dbReference>
<evidence type="ECO:0000256" key="2">
    <source>
        <dbReference type="ARBA" id="ARBA00022692"/>
    </source>
</evidence>